<dbReference type="FunFam" id="1.10.10.60:FF:000009">
    <property type="entry name" value="transcription factor MYB1R1"/>
    <property type="match status" value="1"/>
</dbReference>
<name>A0A022PWJ4_ERYGU</name>
<dbReference type="OrthoDB" id="118550at2759"/>
<dbReference type="Gene3D" id="1.10.10.60">
    <property type="entry name" value="Homeodomain-like"/>
    <property type="match status" value="1"/>
</dbReference>
<dbReference type="InterPro" id="IPR001878">
    <property type="entry name" value="Znf_CCHC"/>
</dbReference>
<dbReference type="SMART" id="SM00717">
    <property type="entry name" value="SANT"/>
    <property type="match status" value="1"/>
</dbReference>
<dbReference type="InterPro" id="IPR009057">
    <property type="entry name" value="Homeodomain-like_sf"/>
</dbReference>
<evidence type="ECO:0000256" key="2">
    <source>
        <dbReference type="ARBA" id="ARBA00023015"/>
    </source>
</evidence>
<keyword evidence="6" id="KW-0862">Zinc</keyword>
<evidence type="ECO:0000256" key="3">
    <source>
        <dbReference type="ARBA" id="ARBA00023125"/>
    </source>
</evidence>
<keyword evidence="6" id="KW-0863">Zinc-finger</keyword>
<feature type="domain" description="CCHC-type" evidence="9">
    <location>
        <begin position="7"/>
        <end position="22"/>
    </location>
</feature>
<dbReference type="KEGG" id="egt:105977449"/>
<feature type="compositionally biased region" description="Low complexity" evidence="7">
    <location>
        <begin position="192"/>
        <end position="207"/>
    </location>
</feature>
<keyword evidence="12" id="KW-1185">Reference proteome</keyword>
<evidence type="ECO:0000256" key="7">
    <source>
        <dbReference type="SAM" id="MobiDB-lite"/>
    </source>
</evidence>
<keyword evidence="5" id="KW-0539">Nucleus</keyword>
<dbReference type="GO" id="GO:0009723">
    <property type="term" value="P:response to ethylene"/>
    <property type="evidence" value="ECO:0000318"/>
    <property type="project" value="GO_Central"/>
</dbReference>
<dbReference type="STRING" id="4155.A0A022PWJ4"/>
<sequence length="328" mass="34782">MPNQCARKCCHCGQKGHNSRTCTIKACVGFKLFGVQIDVPAGDDGGGGGGAAAASSTIRKSKSLGNLEACNPEGGGGAAALEDSGYLSDGLIHQSSKSLDRKKGKPWSEEEHRSFLLGLEKLGKGDWKGIASKYVPSRKSSQVASHAQKYFIRKAGIEKRRRRTSVFDIPLTDSNQSSSQVIPGSQPDKAAVESSQPAAAVVASSSSKNMAEPNGQATNKQPLPAHVATSERPPLSPMKTHGFVDFRGTFYKPYWVPVVNFPSQNSSGVFIPNMHGALSACTAFVPQQHSAAAWRQPLGQPSFSQAGSAAPIPNNDELNLNIRKLALQ</sequence>
<dbReference type="CDD" id="cd00167">
    <property type="entry name" value="SANT"/>
    <property type="match status" value="1"/>
</dbReference>
<evidence type="ECO:0000259" key="10">
    <source>
        <dbReference type="PROSITE" id="PS51294"/>
    </source>
</evidence>
<dbReference type="InterPro" id="IPR052245">
    <property type="entry name" value="Plant_Stress_Dev_TF"/>
</dbReference>
<dbReference type="GO" id="GO:0008270">
    <property type="term" value="F:zinc ion binding"/>
    <property type="evidence" value="ECO:0007669"/>
    <property type="project" value="UniProtKB-KW"/>
</dbReference>
<keyword evidence="3" id="KW-0238">DNA-binding</keyword>
<feature type="domain" description="Myb-like" evidence="8">
    <location>
        <begin position="99"/>
        <end position="151"/>
    </location>
</feature>
<dbReference type="InterPro" id="IPR017930">
    <property type="entry name" value="Myb_dom"/>
</dbReference>
<reference evidence="11 12" key="1">
    <citation type="journal article" date="2013" name="Proc. Natl. Acad. Sci. U.S.A.">
        <title>Fine-scale variation in meiotic recombination in Mimulus inferred from population shotgun sequencing.</title>
        <authorList>
            <person name="Hellsten U."/>
            <person name="Wright K.M."/>
            <person name="Jenkins J."/>
            <person name="Shu S."/>
            <person name="Yuan Y."/>
            <person name="Wessler S.R."/>
            <person name="Schmutz J."/>
            <person name="Willis J.H."/>
            <person name="Rokhsar D.S."/>
        </authorList>
    </citation>
    <scope>NUCLEOTIDE SEQUENCE [LARGE SCALE GENOMIC DNA]</scope>
    <source>
        <strain evidence="12">cv. DUN x IM62</strain>
    </source>
</reference>
<gene>
    <name evidence="11" type="ORF">MIMGU_mgv1a009871mg</name>
</gene>
<dbReference type="eggNOG" id="ENOG502RYHB">
    <property type="taxonomic scope" value="Eukaryota"/>
</dbReference>
<feature type="compositionally biased region" description="Polar residues" evidence="7">
    <location>
        <begin position="172"/>
        <end position="183"/>
    </location>
</feature>
<proteinExistence type="predicted"/>
<dbReference type="InterPro" id="IPR001005">
    <property type="entry name" value="SANT/Myb"/>
</dbReference>
<dbReference type="PANTHER" id="PTHR44191:SF4">
    <property type="entry name" value="OS01G0187900 PROTEIN"/>
    <property type="match status" value="1"/>
</dbReference>
<keyword evidence="6" id="KW-0479">Metal-binding</keyword>
<dbReference type="GO" id="GO:0005634">
    <property type="term" value="C:nucleus"/>
    <property type="evidence" value="ECO:0007669"/>
    <property type="project" value="UniProtKB-SubCell"/>
</dbReference>
<dbReference type="PhylomeDB" id="A0A022PWJ4"/>
<comment type="subcellular location">
    <subcellularLocation>
        <location evidence="1">Nucleus</location>
    </subcellularLocation>
</comment>
<dbReference type="AlphaFoldDB" id="A0A022PWJ4"/>
<dbReference type="GO" id="GO:0003677">
    <property type="term" value="F:DNA binding"/>
    <property type="evidence" value="ECO:0007669"/>
    <property type="project" value="UniProtKB-KW"/>
</dbReference>
<dbReference type="Pfam" id="PF00249">
    <property type="entry name" value="Myb_DNA-binding"/>
    <property type="match status" value="1"/>
</dbReference>
<dbReference type="EMBL" id="KI632289">
    <property type="protein sequence ID" value="EYU20171.1"/>
    <property type="molecule type" value="Genomic_DNA"/>
</dbReference>
<evidence type="ECO:0000313" key="11">
    <source>
        <dbReference type="EMBL" id="EYU20171.1"/>
    </source>
</evidence>
<dbReference type="PROSITE" id="PS50158">
    <property type="entry name" value="ZF_CCHC"/>
    <property type="match status" value="1"/>
</dbReference>
<dbReference type="InterPro" id="IPR006447">
    <property type="entry name" value="Myb_dom_plants"/>
</dbReference>
<dbReference type="NCBIfam" id="TIGR01557">
    <property type="entry name" value="myb_SHAQKYF"/>
    <property type="match status" value="1"/>
</dbReference>
<dbReference type="PROSITE" id="PS50090">
    <property type="entry name" value="MYB_LIKE"/>
    <property type="match status" value="1"/>
</dbReference>
<evidence type="ECO:0000259" key="8">
    <source>
        <dbReference type="PROSITE" id="PS50090"/>
    </source>
</evidence>
<dbReference type="PROSITE" id="PS51294">
    <property type="entry name" value="HTH_MYB"/>
    <property type="match status" value="1"/>
</dbReference>
<dbReference type="PANTHER" id="PTHR44191">
    <property type="entry name" value="TRANSCRIPTION FACTOR KUA1"/>
    <property type="match status" value="1"/>
</dbReference>
<evidence type="ECO:0000259" key="9">
    <source>
        <dbReference type="PROSITE" id="PS50158"/>
    </source>
</evidence>
<dbReference type="Proteomes" id="UP000030748">
    <property type="component" value="Unassembled WGS sequence"/>
</dbReference>
<evidence type="ECO:0000256" key="4">
    <source>
        <dbReference type="ARBA" id="ARBA00023163"/>
    </source>
</evidence>
<dbReference type="OMA" id="GPTISWI"/>
<evidence type="ECO:0000313" key="12">
    <source>
        <dbReference type="Proteomes" id="UP000030748"/>
    </source>
</evidence>
<organism evidence="11 12">
    <name type="scientific">Erythranthe guttata</name>
    <name type="common">Yellow monkey flower</name>
    <name type="synonym">Mimulus guttatus</name>
    <dbReference type="NCBI Taxonomy" id="4155"/>
    <lineage>
        <taxon>Eukaryota</taxon>
        <taxon>Viridiplantae</taxon>
        <taxon>Streptophyta</taxon>
        <taxon>Embryophyta</taxon>
        <taxon>Tracheophyta</taxon>
        <taxon>Spermatophyta</taxon>
        <taxon>Magnoliopsida</taxon>
        <taxon>eudicotyledons</taxon>
        <taxon>Gunneridae</taxon>
        <taxon>Pentapetalae</taxon>
        <taxon>asterids</taxon>
        <taxon>lamiids</taxon>
        <taxon>Lamiales</taxon>
        <taxon>Phrymaceae</taxon>
        <taxon>Erythranthe</taxon>
    </lineage>
</organism>
<feature type="region of interest" description="Disordered" evidence="7">
    <location>
        <begin position="170"/>
        <end position="236"/>
    </location>
</feature>
<evidence type="ECO:0000256" key="5">
    <source>
        <dbReference type="ARBA" id="ARBA00023242"/>
    </source>
</evidence>
<dbReference type="GO" id="GO:0009739">
    <property type="term" value="P:response to gibberellin"/>
    <property type="evidence" value="ECO:0000318"/>
    <property type="project" value="GO_Central"/>
</dbReference>
<keyword evidence="4" id="KW-0804">Transcription</keyword>
<keyword evidence="2" id="KW-0805">Transcription regulation</keyword>
<evidence type="ECO:0000256" key="6">
    <source>
        <dbReference type="PROSITE-ProRule" id="PRU00047"/>
    </source>
</evidence>
<dbReference type="SUPFAM" id="SSF46689">
    <property type="entry name" value="Homeodomain-like"/>
    <property type="match status" value="1"/>
</dbReference>
<dbReference type="GO" id="GO:0006355">
    <property type="term" value="P:regulation of DNA-templated transcription"/>
    <property type="evidence" value="ECO:0007669"/>
    <property type="project" value="UniProtKB-ARBA"/>
</dbReference>
<accession>A0A022PWJ4</accession>
<feature type="domain" description="HTH myb-type" evidence="10">
    <location>
        <begin position="99"/>
        <end position="155"/>
    </location>
</feature>
<protein>
    <submittedName>
        <fullName evidence="11">Uncharacterized protein</fullName>
    </submittedName>
</protein>
<evidence type="ECO:0000256" key="1">
    <source>
        <dbReference type="ARBA" id="ARBA00004123"/>
    </source>
</evidence>